<keyword evidence="4" id="KW-0472">Membrane</keyword>
<dbReference type="AlphaFoldDB" id="A0A6C0HSV6"/>
<dbReference type="Gene3D" id="3.40.50.300">
    <property type="entry name" value="P-loop containing nucleotide triphosphate hydrolases"/>
    <property type="match status" value="1"/>
</dbReference>
<keyword evidence="4" id="KW-0812">Transmembrane</keyword>
<evidence type="ECO:0000256" key="3">
    <source>
        <dbReference type="ARBA" id="ARBA00023125"/>
    </source>
</evidence>
<sequence length="554" mass="64291">MFKLPIEYNKHMILATHIVDDLELLKLNETADVFDEKSIFGQLFKSDNAITKNALIKMTHLYSYDKNYLKETQKVIKLYKSKHSDLNLDTVYSKWNEIKNTTNFKDVYNYCSWSALEFLNNNDSTLQIITIYTLLSPILSLSIPIFGLLIPFIIIKLKGSTLNCKEYFDILKYTLKNHALTNALTCFNETDMNKKMYTVFSLLFYLFTIYQNTMFCIRFVENIKKIHEFLFLMRDYLEVVTEKMKMFGNIIITYKSYIGFYNDMMNQCTKLEIILFKLKTVSPLNLRLLKLQQIGSVMNQFYQLYNNKEYESSILFSFECIGFLNNIESFSTRIGNGITKCKFAKTTNIKKMVYPALLSGIKNDISISKNIIITGPNASGKTTILKATLINIILSQQFGYGCYESAQIKLYNYLHCYLNIPDTSGRDSLFQAEARRCKEILDCIKENNGQHFCIFDELYSGTNPEEAVLSANAFMNYLNKRADCLLTTHYTELCTLLKDMNNYKMETIEKDSKITYTYNLIPGISKVKGGIKILNDMNFPEEILNNILIRLGKK</sequence>
<evidence type="ECO:0000256" key="2">
    <source>
        <dbReference type="ARBA" id="ARBA00022840"/>
    </source>
</evidence>
<reference evidence="6" key="1">
    <citation type="journal article" date="2020" name="Nature">
        <title>Giant virus diversity and host interactions through global metagenomics.</title>
        <authorList>
            <person name="Schulz F."/>
            <person name="Roux S."/>
            <person name="Paez-Espino D."/>
            <person name="Jungbluth S."/>
            <person name="Walsh D.A."/>
            <person name="Denef V.J."/>
            <person name="McMahon K.D."/>
            <person name="Konstantinidis K.T."/>
            <person name="Eloe-Fadrosh E.A."/>
            <person name="Kyrpides N.C."/>
            <person name="Woyke T."/>
        </authorList>
    </citation>
    <scope>NUCLEOTIDE SEQUENCE</scope>
    <source>
        <strain evidence="6">GVMAG-M-3300023184-167</strain>
    </source>
</reference>
<keyword evidence="2" id="KW-0067">ATP-binding</keyword>
<dbReference type="GO" id="GO:0030983">
    <property type="term" value="F:mismatched DNA binding"/>
    <property type="evidence" value="ECO:0007669"/>
    <property type="project" value="InterPro"/>
</dbReference>
<evidence type="ECO:0000313" key="6">
    <source>
        <dbReference type="EMBL" id="QHT83215.1"/>
    </source>
</evidence>
<dbReference type="SUPFAM" id="SSF52540">
    <property type="entry name" value="P-loop containing nucleoside triphosphate hydrolases"/>
    <property type="match status" value="1"/>
</dbReference>
<organism evidence="6">
    <name type="scientific">viral metagenome</name>
    <dbReference type="NCBI Taxonomy" id="1070528"/>
    <lineage>
        <taxon>unclassified sequences</taxon>
        <taxon>metagenomes</taxon>
        <taxon>organismal metagenomes</taxon>
    </lineage>
</organism>
<dbReference type="InterPro" id="IPR000432">
    <property type="entry name" value="DNA_mismatch_repair_MutS_C"/>
</dbReference>
<dbReference type="GO" id="GO:0006298">
    <property type="term" value="P:mismatch repair"/>
    <property type="evidence" value="ECO:0007669"/>
    <property type="project" value="InterPro"/>
</dbReference>
<name>A0A6C0HSV6_9ZZZZ</name>
<dbReference type="SMART" id="SM00534">
    <property type="entry name" value="MUTSac"/>
    <property type="match status" value="1"/>
</dbReference>
<keyword evidence="3" id="KW-0238">DNA-binding</keyword>
<feature type="transmembrane region" description="Helical" evidence="4">
    <location>
        <begin position="129"/>
        <end position="155"/>
    </location>
</feature>
<dbReference type="GO" id="GO:0005829">
    <property type="term" value="C:cytosol"/>
    <property type="evidence" value="ECO:0007669"/>
    <property type="project" value="TreeGrafter"/>
</dbReference>
<feature type="domain" description="DNA mismatch repair proteins mutS family" evidence="5">
    <location>
        <begin position="368"/>
        <end position="552"/>
    </location>
</feature>
<dbReference type="EMBL" id="MN740006">
    <property type="protein sequence ID" value="QHT83215.1"/>
    <property type="molecule type" value="Genomic_DNA"/>
</dbReference>
<keyword evidence="1" id="KW-0547">Nucleotide-binding</keyword>
<keyword evidence="4" id="KW-1133">Transmembrane helix</keyword>
<evidence type="ECO:0000259" key="5">
    <source>
        <dbReference type="SMART" id="SM00534"/>
    </source>
</evidence>
<protein>
    <recommendedName>
        <fullName evidence="5">DNA mismatch repair proteins mutS family domain-containing protein</fullName>
    </recommendedName>
</protein>
<evidence type="ECO:0000256" key="1">
    <source>
        <dbReference type="ARBA" id="ARBA00022741"/>
    </source>
</evidence>
<dbReference type="InterPro" id="IPR045076">
    <property type="entry name" value="MutS"/>
</dbReference>
<proteinExistence type="predicted"/>
<feature type="transmembrane region" description="Helical" evidence="4">
    <location>
        <begin position="202"/>
        <end position="220"/>
    </location>
</feature>
<dbReference type="GO" id="GO:0005524">
    <property type="term" value="F:ATP binding"/>
    <property type="evidence" value="ECO:0007669"/>
    <property type="project" value="UniProtKB-KW"/>
</dbReference>
<dbReference type="InterPro" id="IPR027417">
    <property type="entry name" value="P-loop_NTPase"/>
</dbReference>
<dbReference type="Pfam" id="PF00488">
    <property type="entry name" value="MutS_V"/>
    <property type="match status" value="1"/>
</dbReference>
<dbReference type="PANTHER" id="PTHR11361">
    <property type="entry name" value="DNA MISMATCH REPAIR PROTEIN MUTS FAMILY MEMBER"/>
    <property type="match status" value="1"/>
</dbReference>
<dbReference type="PANTHER" id="PTHR11361:SF152">
    <property type="entry name" value="DNA MISMATCH REPAIR PROTEIN"/>
    <property type="match status" value="1"/>
</dbReference>
<evidence type="ECO:0000256" key="4">
    <source>
        <dbReference type="SAM" id="Phobius"/>
    </source>
</evidence>
<accession>A0A6C0HSV6</accession>
<dbReference type="GO" id="GO:0140664">
    <property type="term" value="F:ATP-dependent DNA damage sensor activity"/>
    <property type="evidence" value="ECO:0007669"/>
    <property type="project" value="InterPro"/>
</dbReference>